<sequence>MSDDLDDFDDLDDYLDDFDEEILSQEPGATIKKDENLIESNENSNNNDIINSGLDPQFNKQLENFMNMLDPNGDGNTLNSLLDKSNNNNNNNNEIEFKQSINETINRIKSSSKQVDDESTKKMDNDEELLTTLLNSLDIDGNDNEGFEGFQELKELLGNDNKNNSESDGDKVDKLTNVVMKMLNRLTSKEMMYDSVNSAVQNYKEFFKENNSITIGNDYERFKQQLKHLENVKNKFDDSAYNEDDEKTRDFIDQEMESFNKLLPPPTGVIQDNLGELGLDNVKWNDNEVPDDLEGCVQQ</sequence>
<comment type="caution">
    <text evidence="1">The sequence shown here is derived from an EMBL/GenBank/DDBJ whole genome shotgun (WGS) entry which is preliminary data.</text>
</comment>
<evidence type="ECO:0000313" key="2">
    <source>
        <dbReference type="Proteomes" id="UP000697127"/>
    </source>
</evidence>
<dbReference type="GO" id="GO:0045046">
    <property type="term" value="P:protein import into peroxisome membrane"/>
    <property type="evidence" value="ECO:0007669"/>
    <property type="project" value="TreeGrafter"/>
</dbReference>
<gene>
    <name evidence="1" type="primary">PEX19</name>
    <name evidence="1" type="ORF">C6P40_003109</name>
</gene>
<dbReference type="InterPro" id="IPR038322">
    <property type="entry name" value="Pex19_C_sf"/>
</dbReference>
<proteinExistence type="predicted"/>
<accession>A0A9P7BF40</accession>
<protein>
    <submittedName>
        <fullName evidence="1">Peroxisome chaperone and import receptor</fullName>
    </submittedName>
</protein>
<dbReference type="GO" id="GO:0033328">
    <property type="term" value="F:peroxisome membrane targeting sequence binding"/>
    <property type="evidence" value="ECO:0007669"/>
    <property type="project" value="TreeGrafter"/>
</dbReference>
<dbReference type="AlphaFoldDB" id="A0A9P7BF40"/>
<organism evidence="1 2">
    <name type="scientific">Pichia californica</name>
    <dbReference type="NCBI Taxonomy" id="460514"/>
    <lineage>
        <taxon>Eukaryota</taxon>
        <taxon>Fungi</taxon>
        <taxon>Dikarya</taxon>
        <taxon>Ascomycota</taxon>
        <taxon>Saccharomycotina</taxon>
        <taxon>Pichiomycetes</taxon>
        <taxon>Pichiales</taxon>
        <taxon>Pichiaceae</taxon>
        <taxon>Pichia</taxon>
    </lineage>
</organism>
<keyword evidence="1" id="KW-0675">Receptor</keyword>
<dbReference type="PANTHER" id="PTHR12774:SF2">
    <property type="entry name" value="PEROXISOMAL BIOGENESIS FACTOR 19"/>
    <property type="match status" value="1"/>
</dbReference>
<dbReference type="PANTHER" id="PTHR12774">
    <property type="entry name" value="PEROXISOMAL BIOGENESIS FACTOR 19"/>
    <property type="match status" value="1"/>
</dbReference>
<dbReference type="Gene3D" id="1.20.120.900">
    <property type="entry name" value="Pex19, mPTS binding domain"/>
    <property type="match status" value="1"/>
</dbReference>
<dbReference type="Proteomes" id="UP000697127">
    <property type="component" value="Unassembled WGS sequence"/>
</dbReference>
<name>A0A9P7BF40_9ASCO</name>
<dbReference type="EMBL" id="PUHW01000342">
    <property type="protein sequence ID" value="KAG0686958.1"/>
    <property type="molecule type" value="Genomic_DNA"/>
</dbReference>
<dbReference type="GO" id="GO:0005778">
    <property type="term" value="C:peroxisomal membrane"/>
    <property type="evidence" value="ECO:0007669"/>
    <property type="project" value="TreeGrafter"/>
</dbReference>
<dbReference type="Pfam" id="PF04614">
    <property type="entry name" value="Pex19"/>
    <property type="match status" value="1"/>
</dbReference>
<keyword evidence="2" id="KW-1185">Reference proteome</keyword>
<dbReference type="InterPro" id="IPR006708">
    <property type="entry name" value="Pex19"/>
</dbReference>
<reference evidence="1" key="1">
    <citation type="submission" date="2020-11" db="EMBL/GenBank/DDBJ databases">
        <title>Kefir isolates.</title>
        <authorList>
            <person name="Marcisauskas S."/>
            <person name="Kim Y."/>
            <person name="Blasche S."/>
        </authorList>
    </citation>
    <scope>NUCLEOTIDE SEQUENCE</scope>
    <source>
        <strain evidence="1">Olga-1</strain>
    </source>
</reference>
<evidence type="ECO:0000313" key="1">
    <source>
        <dbReference type="EMBL" id="KAG0686958.1"/>
    </source>
</evidence>
<dbReference type="OrthoDB" id="21292at2759"/>